<accession>A0A0L0NAY6</accession>
<dbReference type="AlphaFoldDB" id="A0A0L0NAY6"/>
<name>A0A0L0NAY6_TOLOC</name>
<evidence type="ECO:0000313" key="2">
    <source>
        <dbReference type="EMBL" id="KND91317.1"/>
    </source>
</evidence>
<dbReference type="InterPro" id="IPR046676">
    <property type="entry name" value="DUF6546"/>
</dbReference>
<dbReference type="OrthoDB" id="4802432at2759"/>
<evidence type="ECO:0000259" key="1">
    <source>
        <dbReference type="Pfam" id="PF20183"/>
    </source>
</evidence>
<feature type="domain" description="DUF6546" evidence="1">
    <location>
        <begin position="60"/>
        <end position="144"/>
    </location>
</feature>
<reference evidence="2 3" key="1">
    <citation type="journal article" date="2015" name="BMC Genomics">
        <title>The genome of the truffle-parasite Tolypocladium ophioglossoides and the evolution of antifungal peptaibiotics.</title>
        <authorList>
            <person name="Quandt C.A."/>
            <person name="Bushley K.E."/>
            <person name="Spatafora J.W."/>
        </authorList>
    </citation>
    <scope>NUCLEOTIDE SEQUENCE [LARGE SCALE GENOMIC DNA]</scope>
    <source>
        <strain evidence="2 3">CBS 100239</strain>
    </source>
</reference>
<evidence type="ECO:0000313" key="3">
    <source>
        <dbReference type="Proteomes" id="UP000036947"/>
    </source>
</evidence>
<dbReference type="EMBL" id="LFRF01000009">
    <property type="protein sequence ID" value="KND91317.1"/>
    <property type="molecule type" value="Genomic_DNA"/>
</dbReference>
<dbReference type="STRING" id="1163406.A0A0L0NAY6"/>
<gene>
    <name evidence="2" type="ORF">TOPH_04102</name>
</gene>
<dbReference type="Pfam" id="PF20183">
    <property type="entry name" value="DUF6546"/>
    <property type="match status" value="1"/>
</dbReference>
<sequence>MIPCTVARRPNGGAINLVSRGDMGRQPFTFSPRTRSIGFFRASLGWRHWSTGRGSDIQVSHTYRPGRAWNDLEYLTLTSQFLDPEESQPRVNETLRLAGVSVVNMPKLDASEIWNGKHGMAGVFHFDTTGDSAVLSWRGTWDLVLN</sequence>
<keyword evidence="3" id="KW-1185">Reference proteome</keyword>
<dbReference type="Proteomes" id="UP000036947">
    <property type="component" value="Unassembled WGS sequence"/>
</dbReference>
<protein>
    <recommendedName>
        <fullName evidence="1">DUF6546 domain-containing protein</fullName>
    </recommendedName>
</protein>
<proteinExistence type="predicted"/>
<organism evidence="2 3">
    <name type="scientific">Tolypocladium ophioglossoides (strain CBS 100239)</name>
    <name type="common">Snaketongue truffleclub</name>
    <name type="synonym">Elaphocordyceps ophioglossoides</name>
    <dbReference type="NCBI Taxonomy" id="1163406"/>
    <lineage>
        <taxon>Eukaryota</taxon>
        <taxon>Fungi</taxon>
        <taxon>Dikarya</taxon>
        <taxon>Ascomycota</taxon>
        <taxon>Pezizomycotina</taxon>
        <taxon>Sordariomycetes</taxon>
        <taxon>Hypocreomycetidae</taxon>
        <taxon>Hypocreales</taxon>
        <taxon>Ophiocordycipitaceae</taxon>
        <taxon>Tolypocladium</taxon>
    </lineage>
</organism>
<comment type="caution">
    <text evidence="2">The sequence shown here is derived from an EMBL/GenBank/DDBJ whole genome shotgun (WGS) entry which is preliminary data.</text>
</comment>